<dbReference type="KEGG" id="lha:LHA_2575"/>
<protein>
    <submittedName>
        <fullName evidence="1">Cupin 2 conserved barrel domain protein</fullName>
    </submittedName>
</protein>
<dbReference type="EMBL" id="LN681225">
    <property type="protein sequence ID" value="CEK11581.1"/>
    <property type="molecule type" value="Genomic_DNA"/>
</dbReference>
<gene>
    <name evidence="1" type="ORF">LHA_2575</name>
</gene>
<keyword evidence="2" id="KW-1185">Reference proteome</keyword>
<dbReference type="AlphaFoldDB" id="A0A0A8UVP8"/>
<organism evidence="1 2">
    <name type="scientific">Legionella hackeliae</name>
    <dbReference type="NCBI Taxonomy" id="449"/>
    <lineage>
        <taxon>Bacteria</taxon>
        <taxon>Pseudomonadati</taxon>
        <taxon>Pseudomonadota</taxon>
        <taxon>Gammaproteobacteria</taxon>
        <taxon>Legionellales</taxon>
        <taxon>Legionellaceae</taxon>
        <taxon>Legionella</taxon>
    </lineage>
</organism>
<reference evidence="2" key="1">
    <citation type="submission" date="2014-09" db="EMBL/GenBank/DDBJ databases">
        <authorList>
            <person name="Gomez-Valero L."/>
        </authorList>
    </citation>
    <scope>NUCLEOTIDE SEQUENCE [LARGE SCALE GENOMIC DNA]</scope>
    <source>
        <strain evidence="2">ATCC35250</strain>
    </source>
</reference>
<dbReference type="HOGENOM" id="CLU_3218067_0_0_6"/>
<dbReference type="RefSeq" id="WP_256597167.1">
    <property type="nucleotide sequence ID" value="NZ_LN681225.1"/>
</dbReference>
<proteinExistence type="predicted"/>
<dbReference type="STRING" id="449.LHA_2575"/>
<accession>A0A0A8UVP8</accession>
<evidence type="ECO:0000313" key="2">
    <source>
        <dbReference type="Proteomes" id="UP000032803"/>
    </source>
</evidence>
<sequence length="44" mass="4811">MTGMGVKNLSTPDELRELAKTQIKVVNPEGVTVMRATFQPDGIH</sequence>
<evidence type="ECO:0000313" key="1">
    <source>
        <dbReference type="EMBL" id="CEK11581.1"/>
    </source>
</evidence>
<name>A0A0A8UVP8_LEGHA</name>
<dbReference type="Proteomes" id="UP000032803">
    <property type="component" value="Chromosome I"/>
</dbReference>